<name>A0A1T5A1F4_9SPHI</name>
<evidence type="ECO:0000313" key="3">
    <source>
        <dbReference type="EMBL" id="SKB28675.1"/>
    </source>
</evidence>
<feature type="transmembrane region" description="Helical" evidence="2">
    <location>
        <begin position="47"/>
        <end position="65"/>
    </location>
</feature>
<dbReference type="EMBL" id="FUYS01000001">
    <property type="protein sequence ID" value="SKB28675.1"/>
    <property type="molecule type" value="Genomic_DNA"/>
</dbReference>
<evidence type="ECO:0000256" key="1">
    <source>
        <dbReference type="SAM" id="MobiDB-lite"/>
    </source>
</evidence>
<dbReference type="Proteomes" id="UP000190541">
    <property type="component" value="Unassembled WGS sequence"/>
</dbReference>
<feature type="region of interest" description="Disordered" evidence="1">
    <location>
        <begin position="111"/>
        <end position="131"/>
    </location>
</feature>
<keyword evidence="2" id="KW-0472">Membrane</keyword>
<dbReference type="RefSeq" id="WP_079715124.1">
    <property type="nucleotide sequence ID" value="NZ_FUYS01000001.1"/>
</dbReference>
<evidence type="ECO:0000313" key="4">
    <source>
        <dbReference type="Proteomes" id="UP000190541"/>
    </source>
</evidence>
<proteinExistence type="predicted"/>
<organism evidence="3 4">
    <name type="scientific">Parapedobacter luteus</name>
    <dbReference type="NCBI Taxonomy" id="623280"/>
    <lineage>
        <taxon>Bacteria</taxon>
        <taxon>Pseudomonadati</taxon>
        <taxon>Bacteroidota</taxon>
        <taxon>Sphingobacteriia</taxon>
        <taxon>Sphingobacteriales</taxon>
        <taxon>Sphingobacteriaceae</taxon>
        <taxon>Parapedobacter</taxon>
    </lineage>
</organism>
<evidence type="ECO:0008006" key="5">
    <source>
        <dbReference type="Google" id="ProtNLM"/>
    </source>
</evidence>
<sequence>MMDKRDKKELIAGIRDFLRDFEEPYDHREWAHFQRYRKKQRKSIPRFVKLAGIAASLFLMVYASVKYLPLLDGIDNRKTPVQKQAPDLMEDAGQYKRDSVIVDSIPPAVDAAGQNKEQIDAPPTRMPQTSRAVSDMQLGDPVFAGPTDAGASTPGSLDGLPSINKGEIETVPMSKHVAPGWKPQTGTSHRVEDIKLPALRLSTKNRLNLGDIKFGANLNSALTDKGLVLGGGLSAQIAFTNRMSAEIGLSYSSMTAGKRWAADMSDTTGSQVVESRNTIGMVSLPVSLNYAFTERFSVSLGLAPFSAVRDRRTDVIQSNRWVHGDMLSGDTTRRIISERTESNRPDSIYRGNNYWGFIQLSGYVTPPFLQRYNTVIAPYVGIPVGRLRNDRYRWLHGGVSLRFYVQ</sequence>
<accession>A0A1T5A1F4</accession>
<protein>
    <recommendedName>
        <fullName evidence="5">Outer membrane protein beta-barrel domain-containing protein</fullName>
    </recommendedName>
</protein>
<dbReference type="AlphaFoldDB" id="A0A1T5A1F4"/>
<keyword evidence="4" id="KW-1185">Reference proteome</keyword>
<dbReference type="STRING" id="623280.SAMN05660226_00410"/>
<keyword evidence="2" id="KW-0812">Transmembrane</keyword>
<dbReference type="OrthoDB" id="658169at2"/>
<keyword evidence="2" id="KW-1133">Transmembrane helix</keyword>
<reference evidence="3 4" key="1">
    <citation type="submission" date="2017-02" db="EMBL/GenBank/DDBJ databases">
        <authorList>
            <person name="Peterson S.W."/>
        </authorList>
    </citation>
    <scope>NUCLEOTIDE SEQUENCE [LARGE SCALE GENOMIC DNA]</scope>
    <source>
        <strain evidence="3 4">DSM 22899</strain>
    </source>
</reference>
<evidence type="ECO:0000256" key="2">
    <source>
        <dbReference type="SAM" id="Phobius"/>
    </source>
</evidence>
<gene>
    <name evidence="3" type="ORF">SAMN05660226_00410</name>
</gene>